<comment type="subcellular location">
    <subcellularLocation>
        <location evidence="1">Cytoplasm</location>
        <location evidence="1">Cytoskeleton</location>
    </subcellularLocation>
</comment>
<evidence type="ECO:0000256" key="6">
    <source>
        <dbReference type="SAM" id="Coils"/>
    </source>
</evidence>
<evidence type="ECO:0000256" key="3">
    <source>
        <dbReference type="ARBA" id="ARBA00022490"/>
    </source>
</evidence>
<evidence type="ECO:0000259" key="8">
    <source>
        <dbReference type="Pfam" id="PF06886"/>
    </source>
</evidence>
<reference evidence="9" key="1">
    <citation type="submission" date="2020-09" db="EMBL/GenBank/DDBJ databases">
        <title>Genome-Enabled Discovery of Anthraquinone Biosynthesis in Senna tora.</title>
        <authorList>
            <person name="Kang S.-H."/>
            <person name="Pandey R.P."/>
            <person name="Lee C.-M."/>
            <person name="Sim J.-S."/>
            <person name="Jeong J.-T."/>
            <person name="Choi B.-S."/>
            <person name="Jung M."/>
            <person name="Ginzburg D."/>
            <person name="Zhao K."/>
            <person name="Won S.Y."/>
            <person name="Oh T.-J."/>
            <person name="Yu Y."/>
            <person name="Kim N.-H."/>
            <person name="Lee O.R."/>
            <person name="Lee T.-H."/>
            <person name="Bashyal P."/>
            <person name="Kim T.-S."/>
            <person name="Lee W.-H."/>
            <person name="Kawkins C."/>
            <person name="Kim C.-K."/>
            <person name="Kim J.S."/>
            <person name="Ahn B.O."/>
            <person name="Rhee S.Y."/>
            <person name="Sohng J.K."/>
        </authorList>
    </citation>
    <scope>NUCLEOTIDE SEQUENCE</scope>
    <source>
        <tissue evidence="9">Leaf</tissue>
    </source>
</reference>
<feature type="compositionally biased region" description="Polar residues" evidence="7">
    <location>
        <begin position="404"/>
        <end position="417"/>
    </location>
</feature>
<protein>
    <submittedName>
        <fullName evidence="9">Protein WVD2-like 7 isoform X1</fullName>
    </submittedName>
</protein>
<dbReference type="Proteomes" id="UP000634136">
    <property type="component" value="Unassembled WGS sequence"/>
</dbReference>
<evidence type="ECO:0000256" key="1">
    <source>
        <dbReference type="ARBA" id="ARBA00004245"/>
    </source>
</evidence>
<evidence type="ECO:0000256" key="4">
    <source>
        <dbReference type="ARBA" id="ARBA00022701"/>
    </source>
</evidence>
<dbReference type="PANTHER" id="PTHR47067">
    <property type="entry name" value="TPX2 (TARGETING PROTEIN FOR XKLP2) PROTEIN FAMILY-RELATED"/>
    <property type="match status" value="1"/>
</dbReference>
<feature type="region of interest" description="Disordered" evidence="7">
    <location>
        <begin position="321"/>
        <end position="498"/>
    </location>
</feature>
<keyword evidence="4" id="KW-0493">Microtubule</keyword>
<feature type="compositionally biased region" description="Basic and acidic residues" evidence="7">
    <location>
        <begin position="422"/>
        <end position="444"/>
    </location>
</feature>
<proteinExistence type="inferred from homology"/>
<keyword evidence="5" id="KW-0206">Cytoskeleton</keyword>
<dbReference type="InterPro" id="IPR044216">
    <property type="entry name" value="WDL7"/>
</dbReference>
<feature type="compositionally biased region" description="Low complexity" evidence="7">
    <location>
        <begin position="610"/>
        <end position="620"/>
    </location>
</feature>
<feature type="coiled-coil region" evidence="6">
    <location>
        <begin position="501"/>
        <end position="531"/>
    </location>
</feature>
<dbReference type="EMBL" id="JAAIUW010000006">
    <property type="protein sequence ID" value="KAF7827681.1"/>
    <property type="molecule type" value="Genomic_DNA"/>
</dbReference>
<feature type="region of interest" description="Disordered" evidence="7">
    <location>
        <begin position="65"/>
        <end position="99"/>
    </location>
</feature>
<feature type="region of interest" description="Disordered" evidence="7">
    <location>
        <begin position="548"/>
        <end position="701"/>
    </location>
</feature>
<keyword evidence="3" id="KW-0963">Cytoplasm</keyword>
<comment type="caution">
    <text evidence="9">The sequence shown here is derived from an EMBL/GenBank/DDBJ whole genome shotgun (WGS) entry which is preliminary data.</text>
</comment>
<evidence type="ECO:0000256" key="2">
    <source>
        <dbReference type="ARBA" id="ARBA00005885"/>
    </source>
</evidence>
<keyword evidence="10" id="KW-1185">Reference proteome</keyword>
<feature type="compositionally biased region" description="Basic residues" evidence="7">
    <location>
        <begin position="567"/>
        <end position="582"/>
    </location>
</feature>
<evidence type="ECO:0000256" key="7">
    <source>
        <dbReference type="SAM" id="MobiDB-lite"/>
    </source>
</evidence>
<organism evidence="9 10">
    <name type="scientific">Senna tora</name>
    <dbReference type="NCBI Taxonomy" id="362788"/>
    <lineage>
        <taxon>Eukaryota</taxon>
        <taxon>Viridiplantae</taxon>
        <taxon>Streptophyta</taxon>
        <taxon>Embryophyta</taxon>
        <taxon>Tracheophyta</taxon>
        <taxon>Spermatophyta</taxon>
        <taxon>Magnoliopsida</taxon>
        <taxon>eudicotyledons</taxon>
        <taxon>Gunneridae</taxon>
        <taxon>Pentapetalae</taxon>
        <taxon>rosids</taxon>
        <taxon>fabids</taxon>
        <taxon>Fabales</taxon>
        <taxon>Fabaceae</taxon>
        <taxon>Caesalpinioideae</taxon>
        <taxon>Cassia clade</taxon>
        <taxon>Senna</taxon>
    </lineage>
</organism>
<evidence type="ECO:0000313" key="10">
    <source>
        <dbReference type="Proteomes" id="UP000634136"/>
    </source>
</evidence>
<evidence type="ECO:0000313" key="9">
    <source>
        <dbReference type="EMBL" id="KAF7827681.1"/>
    </source>
</evidence>
<gene>
    <name evidence="9" type="ORF">G2W53_018845</name>
</gene>
<dbReference type="OrthoDB" id="758458at2759"/>
<dbReference type="PANTHER" id="PTHR47067:SF6">
    <property type="entry name" value="PROTEIN WVD2-LIKE 7"/>
    <property type="match status" value="1"/>
</dbReference>
<evidence type="ECO:0000256" key="5">
    <source>
        <dbReference type="ARBA" id="ARBA00023212"/>
    </source>
</evidence>
<accession>A0A834TW96</accession>
<feature type="compositionally biased region" description="Basic and acidic residues" evidence="7">
    <location>
        <begin position="668"/>
        <end position="685"/>
    </location>
</feature>
<dbReference type="AlphaFoldDB" id="A0A834TW96"/>
<feature type="compositionally biased region" description="Polar residues" evidence="7">
    <location>
        <begin position="445"/>
        <end position="457"/>
    </location>
</feature>
<dbReference type="Pfam" id="PF06886">
    <property type="entry name" value="TPX2"/>
    <property type="match status" value="1"/>
</dbReference>
<comment type="similarity">
    <text evidence="2">Belongs to the TPX2 family.</text>
</comment>
<feature type="compositionally biased region" description="Polar residues" evidence="7">
    <location>
        <begin position="590"/>
        <end position="603"/>
    </location>
</feature>
<dbReference type="InterPro" id="IPR027329">
    <property type="entry name" value="TPX2_C"/>
</dbReference>
<sequence>MQADSIHSGSISFGRFENEPLSWERRSSFSHNKYLEEVEKCSKPGSVIEKKAYFEAHFKKRGLLGFNTSMSHDGSERTTSENEGSERLGNQEDFESNEDGHCVQFDRRSQEDFESNDDSHCVQFDQRSQEDFESNEDGRYIQFDQRSHEDFEAIDDGHFGQFDQRSLEDFERNQDGQFDEVPIGSDYHGECGVIGYEREDSFTDSPRVSFSNHFMESVVNNYKVLEDSIDNNIALDETQQPANETSSRLAVNDVAIIEVNKDHGDTVNSEENQFMDSAINNYKVVEDGFDNNITFDEGQQSANETSRTLAVNDDTVIEVNKDGDETVNSDESSRTMNVNVTESIGGAEETTLDDPASPSPKETKTEHGVGSVINNVRVWKRSSTTSSKGLARNSSRETPRKTNVGKNSSKPATPTTHSMRRTPKEVSKSEENLTSDSQREKKASESQPSDSKVNSRGIQEAKRLNRTVNSSSTKSEARPRAAAFSFKSSERAERRKEASFYTRLEEKMQAKEQEMNQMQAISQEKTEAEIKKFRRSLNFKATPMPSFYRTAVSPQSDGNKAISNNNKSRKVQNKPKCLGKTRNRNDQASDESVTASEPHSISASEACLISPSLSTSQSRSRLPDSKQIAKTPERRNEQRPSCKSRVLESSGKEGRRQKNNGAKQIGETPKRSNEITRKKSTRSIDVRSSSRVGNLTIHVAS</sequence>
<feature type="compositionally biased region" description="Basic and acidic residues" evidence="7">
    <location>
        <begin position="631"/>
        <end position="640"/>
    </location>
</feature>
<feature type="compositionally biased region" description="Basic and acidic residues" evidence="7">
    <location>
        <begin position="488"/>
        <end position="498"/>
    </location>
</feature>
<keyword evidence="6" id="KW-0175">Coiled coil</keyword>
<name>A0A834TW96_9FABA</name>
<feature type="compositionally biased region" description="Basic and acidic residues" evidence="7">
    <location>
        <begin position="73"/>
        <end position="90"/>
    </location>
</feature>
<feature type="compositionally biased region" description="Polar residues" evidence="7">
    <location>
        <begin position="552"/>
        <end position="566"/>
    </location>
</feature>
<feature type="domain" description="TPX2 C-terminal" evidence="8">
    <location>
        <begin position="484"/>
        <end position="557"/>
    </location>
</feature>
<dbReference type="GO" id="GO:0005874">
    <property type="term" value="C:microtubule"/>
    <property type="evidence" value="ECO:0007669"/>
    <property type="project" value="UniProtKB-KW"/>
</dbReference>